<sequence length="109" mass="12468">MAVGPLGSVVYANQMMPAQAAKQMDYQNSVQMQNALAAAMQAEKEDTVQEVRPTEESYKIDPENEHERHKHEEEERERAQEEVSLAEKKEEDVEEETSFVHQGHLDIKA</sequence>
<feature type="region of interest" description="Disordered" evidence="1">
    <location>
        <begin position="44"/>
        <end position="109"/>
    </location>
</feature>
<dbReference type="EMBL" id="CP001816">
    <property type="protein sequence ID" value="ACZ13263.1"/>
    <property type="molecule type" value="Genomic_DNA"/>
</dbReference>
<dbReference type="HOGENOM" id="CLU_171648_0_0_7"/>
<reference evidence="2 3" key="2">
    <citation type="journal article" date="2010" name="Stand. Genomic Sci.">
        <title>Complete genome sequence of Sulfurospirillum deleyianum type strain (5175).</title>
        <authorList>
            <person name="Sikorski J."/>
            <person name="Lapidus A."/>
            <person name="Copeland A."/>
            <person name="Glavina Del Rio T."/>
            <person name="Nolan M."/>
            <person name="Lucas S."/>
            <person name="Chen F."/>
            <person name="Tice H."/>
            <person name="Cheng J.F."/>
            <person name="Saunders E."/>
            <person name="Bruce D."/>
            <person name="Goodwin L."/>
            <person name="Pitluck S."/>
            <person name="Ovchinnikova G."/>
            <person name="Pati A."/>
            <person name="Ivanova N."/>
            <person name="Mavromatis K."/>
            <person name="Chen A."/>
            <person name="Palaniappan K."/>
            <person name="Chain P."/>
            <person name="Land M."/>
            <person name="Hauser L."/>
            <person name="Chang Y.J."/>
            <person name="Jeffries C.D."/>
            <person name="Brettin T."/>
            <person name="Detter J.C."/>
            <person name="Han C."/>
            <person name="Rohde M."/>
            <person name="Lang E."/>
            <person name="Spring S."/>
            <person name="Goker M."/>
            <person name="Bristow J."/>
            <person name="Eisen J.A."/>
            <person name="Markowitz V."/>
            <person name="Hugenholtz P."/>
            <person name="Kyrpides N.C."/>
            <person name="Klenk H.P."/>
        </authorList>
    </citation>
    <scope>NUCLEOTIDE SEQUENCE [LARGE SCALE GENOMIC DNA]</scope>
    <source>
        <strain evidence="3">ATCC 51133 / DSM 6946 / 5175</strain>
    </source>
</reference>
<dbReference type="Proteomes" id="UP000002222">
    <property type="component" value="Chromosome"/>
</dbReference>
<organism evidence="2 3">
    <name type="scientific">Sulfurospirillum deleyianum (strain ATCC 51133 / DSM 6946 / 5175)</name>
    <dbReference type="NCBI Taxonomy" id="525898"/>
    <lineage>
        <taxon>Bacteria</taxon>
        <taxon>Pseudomonadati</taxon>
        <taxon>Campylobacterota</taxon>
        <taxon>Epsilonproteobacteria</taxon>
        <taxon>Campylobacterales</taxon>
        <taxon>Sulfurospirillaceae</taxon>
        <taxon>Sulfurospirillum</taxon>
    </lineage>
</organism>
<evidence type="ECO:0000256" key="1">
    <source>
        <dbReference type="SAM" id="MobiDB-lite"/>
    </source>
</evidence>
<name>D1B593_SULD5</name>
<dbReference type="KEGG" id="sdl:Sdel_2251"/>
<dbReference type="STRING" id="525898.Sdel_2251"/>
<evidence type="ECO:0000313" key="2">
    <source>
        <dbReference type="EMBL" id="ACZ13263.1"/>
    </source>
</evidence>
<dbReference type="RefSeq" id="WP_012858008.1">
    <property type="nucleotide sequence ID" value="NC_013512.1"/>
</dbReference>
<dbReference type="AlphaFoldDB" id="D1B593"/>
<reference evidence="3" key="1">
    <citation type="submission" date="2009-11" db="EMBL/GenBank/DDBJ databases">
        <title>The complete genome of Sulfurospirillum deleyianum DSM 6946.</title>
        <authorList>
            <consortium name="US DOE Joint Genome Institute (JGI-PGF)"/>
            <person name="Lucas S."/>
            <person name="Copeland A."/>
            <person name="Lapidus A."/>
            <person name="Glavina del Rio T."/>
            <person name="Dalin E."/>
            <person name="Tice H."/>
            <person name="Bruce D."/>
            <person name="Goodwin L."/>
            <person name="Pitluck S."/>
            <person name="Kyrpides N."/>
            <person name="Mavromatis K."/>
            <person name="Ivanova N."/>
            <person name="Ovchinnikova G."/>
            <person name="Munk A.C."/>
            <person name="Lu M."/>
            <person name="Brettin T."/>
            <person name="Detter J.C."/>
            <person name="Han C."/>
            <person name="Tapia R."/>
            <person name="Larimer F."/>
            <person name="Land M."/>
            <person name="Hauser L."/>
            <person name="Markowitz V."/>
            <person name="Cheng J.F."/>
            <person name="Hugenholtz P."/>
            <person name="Woyke T."/>
            <person name="Wu D."/>
            <person name="Aumann P."/>
            <person name="Schneider S."/>
            <person name="Lang E."/>
            <person name="Spring S."/>
            <person name="Klenk H.P."/>
            <person name="Eisen J.A."/>
        </authorList>
    </citation>
    <scope>NUCLEOTIDE SEQUENCE [LARGE SCALE GENOMIC DNA]</scope>
    <source>
        <strain evidence="3">ATCC 51133 / DSM 6946 / 5175</strain>
    </source>
</reference>
<protein>
    <submittedName>
        <fullName evidence="2">Uncharacterized protein</fullName>
    </submittedName>
</protein>
<proteinExistence type="predicted"/>
<dbReference type="eggNOG" id="ENOG5031DJY">
    <property type="taxonomic scope" value="Bacteria"/>
</dbReference>
<evidence type="ECO:0000313" key="3">
    <source>
        <dbReference type="Proteomes" id="UP000002222"/>
    </source>
</evidence>
<feature type="compositionally biased region" description="Basic and acidic residues" evidence="1">
    <location>
        <begin position="44"/>
        <end position="91"/>
    </location>
</feature>
<gene>
    <name evidence="2" type="ordered locus">Sdel_2251</name>
</gene>
<accession>D1B593</accession>
<keyword evidence="3" id="KW-1185">Reference proteome</keyword>